<feature type="region of interest" description="Disordered" evidence="1">
    <location>
        <begin position="317"/>
        <end position="343"/>
    </location>
</feature>
<dbReference type="GO" id="GO:0051213">
    <property type="term" value="F:dioxygenase activity"/>
    <property type="evidence" value="ECO:0007669"/>
    <property type="project" value="UniProtKB-KW"/>
</dbReference>
<dbReference type="PANTHER" id="PTHR43279">
    <property type="entry name" value="CATECHOL-2,3-DIOXYGENASE"/>
    <property type="match status" value="1"/>
</dbReference>
<proteinExistence type="predicted"/>
<feature type="domain" description="VOC" evidence="2">
    <location>
        <begin position="39"/>
        <end position="156"/>
    </location>
</feature>
<dbReference type="Gene3D" id="3.10.180.10">
    <property type="entry name" value="2,3-Dihydroxybiphenyl 1,2-Dioxygenase, domain 1"/>
    <property type="match status" value="2"/>
</dbReference>
<name>A0A3D9LBC0_9MICC</name>
<organism evidence="3 4">
    <name type="scientific">Citricoccus muralis</name>
    <dbReference type="NCBI Taxonomy" id="169134"/>
    <lineage>
        <taxon>Bacteria</taxon>
        <taxon>Bacillati</taxon>
        <taxon>Actinomycetota</taxon>
        <taxon>Actinomycetes</taxon>
        <taxon>Micrococcales</taxon>
        <taxon>Micrococcaceae</taxon>
        <taxon>Citricoccus</taxon>
    </lineage>
</organism>
<evidence type="ECO:0000313" key="3">
    <source>
        <dbReference type="EMBL" id="REE02777.1"/>
    </source>
</evidence>
<dbReference type="PANTHER" id="PTHR43279:SF1">
    <property type="entry name" value="CATECHOL-2,3-DIOXYGENASE"/>
    <property type="match status" value="1"/>
</dbReference>
<dbReference type="InterPro" id="IPR029068">
    <property type="entry name" value="Glyas_Bleomycin-R_OHBP_Dase"/>
</dbReference>
<gene>
    <name evidence="3" type="ORF">C8E99_0560</name>
</gene>
<evidence type="ECO:0000313" key="4">
    <source>
        <dbReference type="Proteomes" id="UP000256727"/>
    </source>
</evidence>
<sequence length="343" mass="37042">MSFTASETAADPVALRRQSMQHQPISGRPVADLLPAGLSMGMVTLKSDNVARLRAYYEQALGLVALAEDGPHVVLGRSGVPLVGIEEARGLKLPTEGEAGLYHVAILFEEAADLAATVYSAVRLDPTRFVGSSDHLVSEAFYFQDPDNNGIELYVDRPRDQWQWGSDRQVAMTTIYLPWDRYLDTHLTEEAVNRLTTAPAAVGHVHLQVGDVLEAEDFYIRELGFEKTTALGTMALFVSAGGYHHHMAMNTWNSTGVGPRRNTLGLGSVEITLPQGEGLGSAEDRLKSAGRAVQRTGRGLEVRDPWNTLLVLSEAEVPAGVGTDAGPSAEAAPETKEDTPRVN</sequence>
<protein>
    <submittedName>
        <fullName evidence="3">Catechol 2,3-dioxygenase</fullName>
    </submittedName>
</protein>
<dbReference type="SUPFAM" id="SSF54593">
    <property type="entry name" value="Glyoxalase/Bleomycin resistance protein/Dihydroxybiphenyl dioxygenase"/>
    <property type="match status" value="2"/>
</dbReference>
<dbReference type="Proteomes" id="UP000256727">
    <property type="component" value="Unassembled WGS sequence"/>
</dbReference>
<accession>A0A3D9LBC0</accession>
<evidence type="ECO:0000256" key="1">
    <source>
        <dbReference type="SAM" id="MobiDB-lite"/>
    </source>
</evidence>
<dbReference type="AlphaFoldDB" id="A0A3D9LBC0"/>
<keyword evidence="3" id="KW-0223">Dioxygenase</keyword>
<feature type="compositionally biased region" description="Basic and acidic residues" evidence="1">
    <location>
        <begin position="333"/>
        <end position="343"/>
    </location>
</feature>
<dbReference type="PROSITE" id="PS51819">
    <property type="entry name" value="VOC"/>
    <property type="match status" value="1"/>
</dbReference>
<evidence type="ECO:0000259" key="2">
    <source>
        <dbReference type="PROSITE" id="PS51819"/>
    </source>
</evidence>
<comment type="caution">
    <text evidence="3">The sequence shown here is derived from an EMBL/GenBank/DDBJ whole genome shotgun (WGS) entry which is preliminary data.</text>
</comment>
<feature type="region of interest" description="Disordered" evidence="1">
    <location>
        <begin position="1"/>
        <end position="23"/>
    </location>
</feature>
<keyword evidence="4" id="KW-1185">Reference proteome</keyword>
<dbReference type="InterPro" id="IPR037523">
    <property type="entry name" value="VOC_core"/>
</dbReference>
<keyword evidence="3" id="KW-0560">Oxidoreductase</keyword>
<reference evidence="3 4" key="1">
    <citation type="submission" date="2018-07" db="EMBL/GenBank/DDBJ databases">
        <title>Sequencing the genomes of 1000 actinobacteria strains.</title>
        <authorList>
            <person name="Klenk H.-P."/>
        </authorList>
    </citation>
    <scope>NUCLEOTIDE SEQUENCE [LARGE SCALE GENOMIC DNA]</scope>
    <source>
        <strain evidence="3 4">DSM 14442</strain>
    </source>
</reference>
<dbReference type="EMBL" id="QREH01000001">
    <property type="protein sequence ID" value="REE02777.1"/>
    <property type="molecule type" value="Genomic_DNA"/>
</dbReference>